<dbReference type="Gene3D" id="3.90.550.10">
    <property type="entry name" value="Spore Coat Polysaccharide Biosynthesis Protein SpsA, Chain A"/>
    <property type="match status" value="1"/>
</dbReference>
<dbReference type="EMBL" id="LRFC01000039">
    <property type="protein sequence ID" value="KZE63417.1"/>
    <property type="molecule type" value="Genomic_DNA"/>
</dbReference>
<dbReference type="OrthoDB" id="9815829at2"/>
<evidence type="ECO:0000256" key="1">
    <source>
        <dbReference type="ARBA" id="ARBA00006739"/>
    </source>
</evidence>
<dbReference type="SUPFAM" id="SSF53448">
    <property type="entry name" value="Nucleotide-diphospho-sugar transferases"/>
    <property type="match status" value="1"/>
</dbReference>
<dbReference type="Proteomes" id="UP000076567">
    <property type="component" value="Unassembled WGS sequence"/>
</dbReference>
<dbReference type="AlphaFoldDB" id="A0A161RQ97"/>
<keyword evidence="3" id="KW-0808">Transferase</keyword>
<feature type="domain" description="Glycosyltransferase 2-like" evidence="4">
    <location>
        <begin position="4"/>
        <end position="169"/>
    </location>
</feature>
<dbReference type="InterPro" id="IPR050834">
    <property type="entry name" value="Glycosyltransf_2"/>
</dbReference>
<evidence type="ECO:0000259" key="4">
    <source>
        <dbReference type="Pfam" id="PF00535"/>
    </source>
</evidence>
<gene>
    <name evidence="5" type="ORF">AWM68_15490</name>
</gene>
<dbReference type="PANTHER" id="PTHR43685">
    <property type="entry name" value="GLYCOSYLTRANSFERASE"/>
    <property type="match status" value="1"/>
</dbReference>
<evidence type="ECO:0000256" key="3">
    <source>
        <dbReference type="ARBA" id="ARBA00022679"/>
    </source>
</evidence>
<dbReference type="PANTHER" id="PTHR43685:SF5">
    <property type="entry name" value="GLYCOSYLTRANSFERASE EPSE-RELATED"/>
    <property type="match status" value="1"/>
</dbReference>
<sequence length="329" mass="38352">MLVSVIMPVFNGECYLKESIKSVLLQTYKNFELIIINDGSIDGTKNILSTLDDRRIKVIHLEENCGAAHALNTGIGAAQGDWIAIQDADDISLPNKLEEQVRFIKEHRDVNAAGSFIECISGETEVPKRSLHIESTRNHLSSKEHIYAYRYYLNPFCHGSVIFSKSLFHQVGGYDPQYKICYDYDLWLRMLERTFMHKIPNVLYQYRIHNDSISRNNNQTINEDWLVATKHINMSLQKKPGREPKLIVFGLKEACEDFKKVSSINKLEVTSYFYKDFNENDIIQIYQNLDVDGVIFLEDIRLIHVFNKLKEKDFKLNYNLFKIWAGYYQ</sequence>
<name>A0A161RQ97_9BACL</name>
<evidence type="ECO:0000256" key="2">
    <source>
        <dbReference type="ARBA" id="ARBA00022676"/>
    </source>
</evidence>
<dbReference type="InterPro" id="IPR001173">
    <property type="entry name" value="Glyco_trans_2-like"/>
</dbReference>
<dbReference type="InterPro" id="IPR029044">
    <property type="entry name" value="Nucleotide-diphossugar_trans"/>
</dbReference>
<keyword evidence="2" id="KW-0328">Glycosyltransferase</keyword>
<organism evidence="5 6">
    <name type="scientific">Fictibacillus phosphorivorans</name>
    <dbReference type="NCBI Taxonomy" id="1221500"/>
    <lineage>
        <taxon>Bacteria</taxon>
        <taxon>Bacillati</taxon>
        <taxon>Bacillota</taxon>
        <taxon>Bacilli</taxon>
        <taxon>Bacillales</taxon>
        <taxon>Fictibacillaceae</taxon>
        <taxon>Fictibacillus</taxon>
    </lineage>
</organism>
<accession>A0A161RQ97</accession>
<comment type="similarity">
    <text evidence="1">Belongs to the glycosyltransferase 2 family.</text>
</comment>
<reference evidence="6" key="1">
    <citation type="submission" date="2016-01" db="EMBL/GenBank/DDBJ databases">
        <title>Draft genome of Chromobacterium sp. F49.</title>
        <authorList>
            <person name="Hong K.W."/>
        </authorList>
    </citation>
    <scope>NUCLEOTIDE SEQUENCE [LARGE SCALE GENOMIC DNA]</scope>
    <source>
        <strain evidence="6">P7IIIA</strain>
    </source>
</reference>
<proteinExistence type="inferred from homology"/>
<protein>
    <recommendedName>
        <fullName evidence="4">Glycosyltransferase 2-like domain-containing protein</fullName>
    </recommendedName>
</protein>
<keyword evidence="6" id="KW-1185">Reference proteome</keyword>
<evidence type="ECO:0000313" key="5">
    <source>
        <dbReference type="EMBL" id="KZE63417.1"/>
    </source>
</evidence>
<dbReference type="Pfam" id="PF00535">
    <property type="entry name" value="Glycos_transf_2"/>
    <property type="match status" value="1"/>
</dbReference>
<dbReference type="RefSeq" id="WP_066245960.1">
    <property type="nucleotide sequence ID" value="NZ_LRFC01000039.1"/>
</dbReference>
<comment type="caution">
    <text evidence="5">The sequence shown here is derived from an EMBL/GenBank/DDBJ whole genome shotgun (WGS) entry which is preliminary data.</text>
</comment>
<dbReference type="GO" id="GO:0016757">
    <property type="term" value="F:glycosyltransferase activity"/>
    <property type="evidence" value="ECO:0007669"/>
    <property type="project" value="UniProtKB-KW"/>
</dbReference>
<evidence type="ECO:0000313" key="6">
    <source>
        <dbReference type="Proteomes" id="UP000076567"/>
    </source>
</evidence>